<dbReference type="Gene3D" id="3.40.50.300">
    <property type="entry name" value="P-loop containing nucleotide triphosphate hydrolases"/>
    <property type="match status" value="1"/>
</dbReference>
<sequence length="229" mass="25546">MLVTGPNMGGKSCYMRQVALIALMTQIGSFVPAEEVEMSILDAIYTRMGAADEIYSGRSTFMVEVSETADIMREATSRSLVILDELGRGTSTHDGVAVAMGALDYFLNTIKCLTIFVTHYLPLTEFEHLYPEAVGNYHMAFLVHEEEEDVDVVTFLYQLTSGSAGQSYGLNVARLAHIPLRIIKKASEKSKGLERFCTMRRKGKAVFHDIFKSKESPTLLMEKLINEKQ</sequence>
<evidence type="ECO:0000259" key="5">
    <source>
        <dbReference type="PROSITE" id="PS00486"/>
    </source>
</evidence>
<dbReference type="GO" id="GO:0006298">
    <property type="term" value="P:mismatch repair"/>
    <property type="evidence" value="ECO:0007669"/>
    <property type="project" value="InterPro"/>
</dbReference>
<dbReference type="InterPro" id="IPR027417">
    <property type="entry name" value="P-loop_NTPase"/>
</dbReference>
<protein>
    <submittedName>
        <fullName evidence="6">Mismatch repair protein msh3</fullName>
    </submittedName>
</protein>
<dbReference type="Pfam" id="PF00488">
    <property type="entry name" value="MutS_V"/>
    <property type="match status" value="1"/>
</dbReference>
<evidence type="ECO:0000313" key="7">
    <source>
        <dbReference type="Proteomes" id="UP001381693"/>
    </source>
</evidence>
<dbReference type="GO" id="GO:0005524">
    <property type="term" value="F:ATP binding"/>
    <property type="evidence" value="ECO:0007669"/>
    <property type="project" value="UniProtKB-KW"/>
</dbReference>
<evidence type="ECO:0000256" key="3">
    <source>
        <dbReference type="ARBA" id="ARBA00023125"/>
    </source>
</evidence>
<proteinExistence type="predicted"/>
<gene>
    <name evidence="6" type="primary">MSH3_2</name>
    <name evidence="6" type="ORF">SK128_008614</name>
</gene>
<evidence type="ECO:0000256" key="4">
    <source>
        <dbReference type="ARBA" id="ARBA00023204"/>
    </source>
</evidence>
<comment type="caution">
    <text evidence="6">The sequence shown here is derived from an EMBL/GenBank/DDBJ whole genome shotgun (WGS) entry which is preliminary data.</text>
</comment>
<dbReference type="GO" id="GO:0140664">
    <property type="term" value="F:ATP-dependent DNA damage sensor activity"/>
    <property type="evidence" value="ECO:0007669"/>
    <property type="project" value="InterPro"/>
</dbReference>
<dbReference type="GO" id="GO:0030983">
    <property type="term" value="F:mismatched DNA binding"/>
    <property type="evidence" value="ECO:0007669"/>
    <property type="project" value="InterPro"/>
</dbReference>
<dbReference type="GO" id="GO:0005634">
    <property type="term" value="C:nucleus"/>
    <property type="evidence" value="ECO:0007669"/>
    <property type="project" value="TreeGrafter"/>
</dbReference>
<evidence type="ECO:0000256" key="2">
    <source>
        <dbReference type="ARBA" id="ARBA00022840"/>
    </source>
</evidence>
<keyword evidence="1" id="KW-0547">Nucleotide-binding</keyword>
<dbReference type="InterPro" id="IPR000432">
    <property type="entry name" value="DNA_mismatch_repair_MutS_C"/>
</dbReference>
<feature type="domain" description="DNA mismatch repair proteins mutS family" evidence="5">
    <location>
        <begin position="79"/>
        <end position="95"/>
    </location>
</feature>
<keyword evidence="3" id="KW-0238">DNA-binding</keyword>
<evidence type="ECO:0000256" key="1">
    <source>
        <dbReference type="ARBA" id="ARBA00022741"/>
    </source>
</evidence>
<keyword evidence="4" id="KW-0227">DNA damage</keyword>
<dbReference type="PANTHER" id="PTHR11361:SF122">
    <property type="entry name" value="DNA MISMATCH REPAIR PROTEIN MSH3"/>
    <property type="match status" value="1"/>
</dbReference>
<keyword evidence="4" id="KW-0234">DNA repair</keyword>
<organism evidence="6 7">
    <name type="scientific">Halocaridina rubra</name>
    <name type="common">Hawaiian red shrimp</name>
    <dbReference type="NCBI Taxonomy" id="373956"/>
    <lineage>
        <taxon>Eukaryota</taxon>
        <taxon>Metazoa</taxon>
        <taxon>Ecdysozoa</taxon>
        <taxon>Arthropoda</taxon>
        <taxon>Crustacea</taxon>
        <taxon>Multicrustacea</taxon>
        <taxon>Malacostraca</taxon>
        <taxon>Eumalacostraca</taxon>
        <taxon>Eucarida</taxon>
        <taxon>Decapoda</taxon>
        <taxon>Pleocyemata</taxon>
        <taxon>Caridea</taxon>
        <taxon>Atyoidea</taxon>
        <taxon>Atyidae</taxon>
        <taxon>Halocaridina</taxon>
    </lineage>
</organism>
<dbReference type="PANTHER" id="PTHR11361">
    <property type="entry name" value="DNA MISMATCH REPAIR PROTEIN MUTS FAMILY MEMBER"/>
    <property type="match status" value="1"/>
</dbReference>
<dbReference type="PROSITE" id="PS00486">
    <property type="entry name" value="DNA_MISMATCH_REPAIR_2"/>
    <property type="match status" value="1"/>
</dbReference>
<reference evidence="6 7" key="1">
    <citation type="submission" date="2023-11" db="EMBL/GenBank/DDBJ databases">
        <title>Halocaridina rubra genome assembly.</title>
        <authorList>
            <person name="Smith C."/>
        </authorList>
    </citation>
    <scope>NUCLEOTIDE SEQUENCE [LARGE SCALE GENOMIC DNA]</scope>
    <source>
        <strain evidence="6">EP-1</strain>
        <tissue evidence="6">Whole</tissue>
    </source>
</reference>
<accession>A0AAN8X5T2</accession>
<dbReference type="AlphaFoldDB" id="A0AAN8X5T2"/>
<name>A0AAN8X5T2_HALRR</name>
<dbReference type="EMBL" id="JAXCGZ010007924">
    <property type="protein sequence ID" value="KAK7078252.1"/>
    <property type="molecule type" value="Genomic_DNA"/>
</dbReference>
<keyword evidence="2" id="KW-0067">ATP-binding</keyword>
<dbReference type="SUPFAM" id="SSF52540">
    <property type="entry name" value="P-loop containing nucleoside triphosphate hydrolases"/>
    <property type="match status" value="1"/>
</dbReference>
<evidence type="ECO:0000313" key="6">
    <source>
        <dbReference type="EMBL" id="KAK7078252.1"/>
    </source>
</evidence>
<keyword evidence="7" id="KW-1185">Reference proteome</keyword>
<dbReference type="GO" id="GO:0016447">
    <property type="term" value="P:somatic recombination of immunoglobulin gene segments"/>
    <property type="evidence" value="ECO:0007669"/>
    <property type="project" value="TreeGrafter"/>
</dbReference>
<dbReference type="Proteomes" id="UP001381693">
    <property type="component" value="Unassembled WGS sequence"/>
</dbReference>
<dbReference type="GO" id="GO:0006312">
    <property type="term" value="P:mitotic recombination"/>
    <property type="evidence" value="ECO:0007669"/>
    <property type="project" value="TreeGrafter"/>
</dbReference>
<dbReference type="SMART" id="SM00534">
    <property type="entry name" value="MUTSac"/>
    <property type="match status" value="1"/>
</dbReference>
<dbReference type="InterPro" id="IPR045076">
    <property type="entry name" value="MutS"/>
</dbReference>